<dbReference type="Proteomes" id="UP001454489">
    <property type="component" value="Unassembled WGS sequence"/>
</dbReference>
<name>A0ABV1HC44_9FIRM</name>
<accession>A0ABV1HC44</accession>
<comment type="caution">
    <text evidence="1">The sequence shown here is derived from an EMBL/GenBank/DDBJ whole genome shotgun (WGS) entry which is preliminary data.</text>
</comment>
<sequence>MIGKLHKAGSILFRCTKKQKNSRQTDTKGRDCASAMIPLNLNNASYKSGTKLTNVMNNAMLDKYDPVTGDYKGSVDLKKLGKYNYFKFVIYDIDAKGGYDTPAIYYFRL</sequence>
<organism evidence="1 2">
    <name type="scientific">Maccoyibacter intestinihominis</name>
    <dbReference type="NCBI Taxonomy" id="3133499"/>
    <lineage>
        <taxon>Bacteria</taxon>
        <taxon>Bacillati</taxon>
        <taxon>Bacillota</taxon>
        <taxon>Clostridia</taxon>
        <taxon>Lachnospirales</taxon>
        <taxon>Lachnospiraceae</taxon>
        <taxon>Maccoyibacter</taxon>
    </lineage>
</organism>
<evidence type="ECO:0000313" key="1">
    <source>
        <dbReference type="EMBL" id="MEQ2557284.1"/>
    </source>
</evidence>
<proteinExistence type="predicted"/>
<keyword evidence="2" id="KW-1185">Reference proteome</keyword>
<dbReference type="RefSeq" id="WP_353530406.1">
    <property type="nucleotide sequence ID" value="NZ_JBBMEX010000004.1"/>
</dbReference>
<protein>
    <submittedName>
        <fullName evidence="1">Uncharacterized protein</fullName>
    </submittedName>
</protein>
<gene>
    <name evidence="1" type="ORF">WMO43_05245</name>
</gene>
<dbReference type="EMBL" id="JBBMEX010000004">
    <property type="protein sequence ID" value="MEQ2557284.1"/>
    <property type="molecule type" value="Genomic_DNA"/>
</dbReference>
<reference evidence="1 2" key="1">
    <citation type="submission" date="2024-03" db="EMBL/GenBank/DDBJ databases">
        <title>Human intestinal bacterial collection.</title>
        <authorList>
            <person name="Pauvert C."/>
            <person name="Hitch T.C.A."/>
            <person name="Clavel T."/>
        </authorList>
    </citation>
    <scope>NUCLEOTIDE SEQUENCE [LARGE SCALE GENOMIC DNA]</scope>
    <source>
        <strain evidence="1 2">CLA-AA-H185</strain>
    </source>
</reference>
<evidence type="ECO:0000313" key="2">
    <source>
        <dbReference type="Proteomes" id="UP001454489"/>
    </source>
</evidence>